<evidence type="ECO:0000256" key="3">
    <source>
        <dbReference type="ARBA" id="ARBA00022833"/>
    </source>
</evidence>
<feature type="non-terminal residue" evidence="7">
    <location>
        <position position="1"/>
    </location>
</feature>
<dbReference type="GO" id="GO:0008270">
    <property type="term" value="F:zinc ion binding"/>
    <property type="evidence" value="ECO:0007669"/>
    <property type="project" value="UniProtKB-KW"/>
</dbReference>
<keyword evidence="3" id="KW-0862">Zinc</keyword>
<feature type="non-terminal residue" evidence="7">
    <location>
        <position position="568"/>
    </location>
</feature>
<organism evidence="7 8">
    <name type="scientific">Rynchops niger</name>
    <name type="common">Black skimmer</name>
    <dbReference type="NCBI Taxonomy" id="227184"/>
    <lineage>
        <taxon>Eukaryota</taxon>
        <taxon>Metazoa</taxon>
        <taxon>Chordata</taxon>
        <taxon>Craniata</taxon>
        <taxon>Vertebrata</taxon>
        <taxon>Euteleostomi</taxon>
        <taxon>Archelosauria</taxon>
        <taxon>Archosauria</taxon>
        <taxon>Dinosauria</taxon>
        <taxon>Saurischia</taxon>
        <taxon>Theropoda</taxon>
        <taxon>Coelurosauria</taxon>
        <taxon>Aves</taxon>
        <taxon>Neognathae</taxon>
        <taxon>Neoaves</taxon>
        <taxon>Charadriiformes</taxon>
        <taxon>Laridae</taxon>
        <taxon>Rynchops</taxon>
    </lineage>
</organism>
<dbReference type="InterPro" id="IPR045345">
    <property type="entry name" value="Gag_p24_C"/>
</dbReference>
<keyword evidence="2 4" id="KW-0863">Zinc-finger</keyword>
<dbReference type="EMBL" id="VXBH01002729">
    <property type="protein sequence ID" value="NXN52311.1"/>
    <property type="molecule type" value="Genomic_DNA"/>
</dbReference>
<evidence type="ECO:0000256" key="5">
    <source>
        <dbReference type="SAM" id="MobiDB-lite"/>
    </source>
</evidence>
<reference evidence="7 8" key="1">
    <citation type="submission" date="2019-09" db="EMBL/GenBank/DDBJ databases">
        <title>Bird 10,000 Genomes (B10K) Project - Family phase.</title>
        <authorList>
            <person name="Zhang G."/>
        </authorList>
    </citation>
    <scope>NUCLEOTIDE SEQUENCE [LARGE SCALE GENOMIC DNA]</scope>
    <source>
        <strain evidence="7">B10K-DU-002-16</strain>
        <tissue evidence="7">Muscle</tissue>
    </source>
</reference>
<keyword evidence="1" id="KW-0479">Metal-binding</keyword>
<sequence length="568" mass="63490">MERQAVYSLLRCFLEKRSVEGLDLKKDLSALLDYGVVKGYFKDPNEIFDRDEWRRFGDKIYEEVTEENKTAKKILKPWRAVINALDRYHAEQRAALAATKKLGAVEQEGMAQKKSQETPECPLPPATSTLIMRQEVMQEGTQVLSAPQEVEKEDPYRPSSVNPFTIRNRSEWAQDMVKERKNFWKGIADQAASEGNYETAADIMAGAFTVAYSPPDHQGNITVSLSNLDWKLMTQLRATVNESGIKGEPTVQMLNYIWSTTLLLPSDLRNLTRLILTQHQLLLFNAYWQQYSQESVAIVRQPGDPLHGVSLDELLGVGPYTRVEAQALFRPEKVRETMRLARMALDRLKGPGGMPSYIRIKQGREERFGSFIDRVAAAIQAAAVPEYMKGALLKQCALQNCNSQTRGILATLPSTWTIEEALERTDNVPTGPQAMLVSALKDLSISMREQAQATQQQIMAALAPLQAVEKRRTGSPRPRCYRCGAIGHVRRDCSAGPVWCPKCKVNSHNDSTCRTSKSGNGHPSGRSRPAQTPRAAAVYQATRSPATRNPFDSSPPPAEASGWTWQPQ</sequence>
<dbReference type="InterPro" id="IPR050195">
    <property type="entry name" value="Primate_lentivir_Gag_pol-like"/>
</dbReference>
<evidence type="ECO:0000256" key="2">
    <source>
        <dbReference type="ARBA" id="ARBA00022771"/>
    </source>
</evidence>
<name>A0A7L1JPB6_RYNNI</name>
<keyword evidence="8" id="KW-1185">Reference proteome</keyword>
<dbReference type="InterPro" id="IPR001878">
    <property type="entry name" value="Znf_CCHC"/>
</dbReference>
<dbReference type="Gene3D" id="4.10.60.10">
    <property type="entry name" value="Zinc finger, CCHC-type"/>
    <property type="match status" value="1"/>
</dbReference>
<evidence type="ECO:0000256" key="4">
    <source>
        <dbReference type="PROSITE-ProRule" id="PRU00047"/>
    </source>
</evidence>
<dbReference type="OrthoDB" id="9352756at2759"/>
<dbReference type="SUPFAM" id="SSF47943">
    <property type="entry name" value="Retrovirus capsid protein, N-terminal core domain"/>
    <property type="match status" value="1"/>
</dbReference>
<dbReference type="Gene3D" id="1.10.375.10">
    <property type="entry name" value="Human Immunodeficiency Virus Type 1 Capsid Protein"/>
    <property type="match status" value="1"/>
</dbReference>
<dbReference type="GO" id="GO:0003676">
    <property type="term" value="F:nucleic acid binding"/>
    <property type="evidence" value="ECO:0007669"/>
    <property type="project" value="InterPro"/>
</dbReference>
<dbReference type="Pfam" id="PF00098">
    <property type="entry name" value="zf-CCHC"/>
    <property type="match status" value="1"/>
</dbReference>
<feature type="region of interest" description="Disordered" evidence="5">
    <location>
        <begin position="507"/>
        <end position="568"/>
    </location>
</feature>
<feature type="compositionally biased region" description="Polar residues" evidence="5">
    <location>
        <begin position="507"/>
        <end position="521"/>
    </location>
</feature>
<evidence type="ECO:0000256" key="1">
    <source>
        <dbReference type="ARBA" id="ARBA00022723"/>
    </source>
</evidence>
<protein>
    <submittedName>
        <fullName evidence="7">GAK8 protein</fullName>
    </submittedName>
</protein>
<dbReference type="InterPro" id="IPR008916">
    <property type="entry name" value="Retrov_capsid_C"/>
</dbReference>
<evidence type="ECO:0000313" key="7">
    <source>
        <dbReference type="EMBL" id="NXN52311.1"/>
    </source>
</evidence>
<dbReference type="Proteomes" id="UP000525416">
    <property type="component" value="Unassembled WGS sequence"/>
</dbReference>
<feature type="domain" description="CCHC-type" evidence="6">
    <location>
        <begin position="479"/>
        <end position="493"/>
    </location>
</feature>
<proteinExistence type="predicted"/>
<accession>A0A7L1JPB6</accession>
<dbReference type="PROSITE" id="PS50158">
    <property type="entry name" value="ZF_CCHC"/>
    <property type="match status" value="1"/>
</dbReference>
<dbReference type="SUPFAM" id="SSF47353">
    <property type="entry name" value="Retrovirus capsid dimerization domain-like"/>
    <property type="match status" value="1"/>
</dbReference>
<dbReference type="Pfam" id="PF00607">
    <property type="entry name" value="Gag_p24"/>
    <property type="match status" value="1"/>
</dbReference>
<dbReference type="Gene3D" id="1.10.1200.30">
    <property type="match status" value="1"/>
</dbReference>
<dbReference type="GO" id="GO:0016032">
    <property type="term" value="P:viral process"/>
    <property type="evidence" value="ECO:0007669"/>
    <property type="project" value="InterPro"/>
</dbReference>
<dbReference type="SMART" id="SM00343">
    <property type="entry name" value="ZnF_C2HC"/>
    <property type="match status" value="1"/>
</dbReference>
<evidence type="ECO:0000313" key="8">
    <source>
        <dbReference type="Proteomes" id="UP000525416"/>
    </source>
</evidence>
<feature type="compositionally biased region" description="Polar residues" evidence="5">
    <location>
        <begin position="541"/>
        <end position="552"/>
    </location>
</feature>
<dbReference type="PANTHER" id="PTHR40389">
    <property type="entry name" value="ENDOGENOUS RETROVIRUS GROUP K MEMBER 24 GAG POLYPROTEIN-RELATED"/>
    <property type="match status" value="1"/>
</dbReference>
<comment type="caution">
    <text evidence="7">The sequence shown here is derived from an EMBL/GenBank/DDBJ whole genome shotgun (WGS) entry which is preliminary data.</text>
</comment>
<dbReference type="Pfam" id="PF19317">
    <property type="entry name" value="Gag_p24_C"/>
    <property type="match status" value="1"/>
</dbReference>
<dbReference type="SUPFAM" id="SSF57756">
    <property type="entry name" value="Retrovirus zinc finger-like domains"/>
    <property type="match status" value="1"/>
</dbReference>
<dbReference type="InterPro" id="IPR008919">
    <property type="entry name" value="Retrov_capsid_N"/>
</dbReference>
<gene>
    <name evidence="7" type="primary">Ervk8_1</name>
    <name evidence="7" type="ORF">RYNNIG_R06991</name>
</gene>
<dbReference type="AlphaFoldDB" id="A0A7L1JPB6"/>
<dbReference type="InterPro" id="IPR036875">
    <property type="entry name" value="Znf_CCHC_sf"/>
</dbReference>
<evidence type="ECO:0000259" key="6">
    <source>
        <dbReference type="PROSITE" id="PS50158"/>
    </source>
</evidence>
<dbReference type="PANTHER" id="PTHR40389:SF3">
    <property type="entry name" value="IGE-BINDING PROTEIN"/>
    <property type="match status" value="1"/>
</dbReference>